<dbReference type="AlphaFoldDB" id="K5VN42"/>
<dbReference type="EMBL" id="JH930475">
    <property type="protein sequence ID" value="EKM52848.1"/>
    <property type="molecule type" value="Genomic_DNA"/>
</dbReference>
<dbReference type="STRING" id="650164.K5VN42"/>
<dbReference type="GeneID" id="18909762"/>
<dbReference type="KEGG" id="pco:PHACADRAFT_176851"/>
<keyword evidence="1" id="KW-0596">Phosphopantetheine</keyword>
<dbReference type="GO" id="GO:0043041">
    <property type="term" value="P:amino acid activation for nonribosomal peptide biosynthetic process"/>
    <property type="evidence" value="ECO:0007669"/>
    <property type="project" value="TreeGrafter"/>
</dbReference>
<sequence length="164" mass="17660">MPKGVSISHGNVTNLLCTDSGNLSICPGTKVSQLFRSCLLNGGTLIVRGPSKPDWETALRPVHVVIATPTIFQCYRAVDHPAIRIVATAGEPCPRALADEWSVRKTFFNCCGPTETAIVSMTHCVKRGTSLSIGTPVPNTRVYTLDEEFRPLPLGCAPACHWAT</sequence>
<dbReference type="PANTHER" id="PTHR45527:SF11">
    <property type="entry name" value="NONRIBOSOMAL PEPTIDE SYNTHETASE 5"/>
    <property type="match status" value="1"/>
</dbReference>
<protein>
    <recommendedName>
        <fullName evidence="5">AMP-dependent synthetase/ligase domain-containing protein</fullName>
    </recommendedName>
</protein>
<keyword evidence="7" id="KW-1185">Reference proteome</keyword>
<dbReference type="GO" id="GO:0031177">
    <property type="term" value="F:phosphopantetheine binding"/>
    <property type="evidence" value="ECO:0007669"/>
    <property type="project" value="TreeGrafter"/>
</dbReference>
<feature type="domain" description="AMP-dependent synthetase/ligase" evidence="5">
    <location>
        <begin position="1"/>
        <end position="155"/>
    </location>
</feature>
<dbReference type="GO" id="GO:0044550">
    <property type="term" value="P:secondary metabolite biosynthetic process"/>
    <property type="evidence" value="ECO:0007669"/>
    <property type="project" value="TreeGrafter"/>
</dbReference>
<name>K5VN42_PHACS</name>
<evidence type="ECO:0000256" key="3">
    <source>
        <dbReference type="ARBA" id="ARBA00022598"/>
    </source>
</evidence>
<evidence type="ECO:0000313" key="6">
    <source>
        <dbReference type="EMBL" id="EKM52848.1"/>
    </source>
</evidence>
<dbReference type="HOGENOM" id="CLU_1369168_0_0_1"/>
<evidence type="ECO:0000259" key="5">
    <source>
        <dbReference type="Pfam" id="PF00501"/>
    </source>
</evidence>
<dbReference type="InParanoid" id="K5VN42"/>
<keyword evidence="3" id="KW-0436">Ligase</keyword>
<dbReference type="OrthoDB" id="2793207at2759"/>
<comment type="similarity">
    <text evidence="4">Belongs to the NRP synthetase family.</text>
</comment>
<dbReference type="Pfam" id="PF00501">
    <property type="entry name" value="AMP-binding"/>
    <property type="match status" value="1"/>
</dbReference>
<dbReference type="InterPro" id="IPR042099">
    <property type="entry name" value="ANL_N_sf"/>
</dbReference>
<keyword evidence="2" id="KW-0597">Phosphoprotein</keyword>
<dbReference type="Proteomes" id="UP000008370">
    <property type="component" value="Unassembled WGS sequence"/>
</dbReference>
<evidence type="ECO:0000256" key="1">
    <source>
        <dbReference type="ARBA" id="ARBA00022450"/>
    </source>
</evidence>
<dbReference type="SUPFAM" id="SSF56801">
    <property type="entry name" value="Acetyl-CoA synthetase-like"/>
    <property type="match status" value="1"/>
</dbReference>
<dbReference type="GO" id="GO:0016874">
    <property type="term" value="F:ligase activity"/>
    <property type="evidence" value="ECO:0007669"/>
    <property type="project" value="UniProtKB-KW"/>
</dbReference>
<evidence type="ECO:0000256" key="4">
    <source>
        <dbReference type="ARBA" id="ARBA00029454"/>
    </source>
</evidence>
<dbReference type="InterPro" id="IPR000873">
    <property type="entry name" value="AMP-dep_synth/lig_dom"/>
</dbReference>
<accession>K5VN42</accession>
<reference evidence="6 7" key="1">
    <citation type="journal article" date="2012" name="BMC Genomics">
        <title>Comparative genomics of the white-rot fungi, Phanerochaete carnosa and P. chrysosporium, to elucidate the genetic basis of the distinct wood types they colonize.</title>
        <authorList>
            <person name="Suzuki H."/>
            <person name="MacDonald J."/>
            <person name="Syed K."/>
            <person name="Salamov A."/>
            <person name="Hori C."/>
            <person name="Aerts A."/>
            <person name="Henrissat B."/>
            <person name="Wiebenga A."/>
            <person name="vanKuyk P.A."/>
            <person name="Barry K."/>
            <person name="Lindquist E."/>
            <person name="LaButti K."/>
            <person name="Lapidus A."/>
            <person name="Lucas S."/>
            <person name="Coutinho P."/>
            <person name="Gong Y."/>
            <person name="Samejima M."/>
            <person name="Mahadevan R."/>
            <person name="Abou-Zaid M."/>
            <person name="de Vries R.P."/>
            <person name="Igarashi K."/>
            <person name="Yadav J.S."/>
            <person name="Grigoriev I.V."/>
            <person name="Master E.R."/>
        </authorList>
    </citation>
    <scope>NUCLEOTIDE SEQUENCE [LARGE SCALE GENOMIC DNA]</scope>
    <source>
        <strain evidence="6 7">HHB-10118-sp</strain>
    </source>
</reference>
<dbReference type="GO" id="GO:0005737">
    <property type="term" value="C:cytoplasm"/>
    <property type="evidence" value="ECO:0007669"/>
    <property type="project" value="TreeGrafter"/>
</dbReference>
<gene>
    <name evidence="6" type="ORF">PHACADRAFT_176851</name>
</gene>
<organism evidence="6 7">
    <name type="scientific">Phanerochaete carnosa (strain HHB-10118-sp)</name>
    <name type="common">White-rot fungus</name>
    <name type="synonym">Peniophora carnosa</name>
    <dbReference type="NCBI Taxonomy" id="650164"/>
    <lineage>
        <taxon>Eukaryota</taxon>
        <taxon>Fungi</taxon>
        <taxon>Dikarya</taxon>
        <taxon>Basidiomycota</taxon>
        <taxon>Agaricomycotina</taxon>
        <taxon>Agaricomycetes</taxon>
        <taxon>Polyporales</taxon>
        <taxon>Phanerochaetaceae</taxon>
        <taxon>Phanerochaete</taxon>
    </lineage>
</organism>
<dbReference type="PANTHER" id="PTHR45527">
    <property type="entry name" value="NONRIBOSOMAL PEPTIDE SYNTHETASE"/>
    <property type="match status" value="1"/>
</dbReference>
<proteinExistence type="inferred from homology"/>
<dbReference type="RefSeq" id="XP_007399177.1">
    <property type="nucleotide sequence ID" value="XM_007399115.1"/>
</dbReference>
<dbReference type="Gene3D" id="3.40.50.12780">
    <property type="entry name" value="N-terminal domain of ligase-like"/>
    <property type="match status" value="1"/>
</dbReference>
<evidence type="ECO:0000313" key="7">
    <source>
        <dbReference type="Proteomes" id="UP000008370"/>
    </source>
</evidence>
<evidence type="ECO:0000256" key="2">
    <source>
        <dbReference type="ARBA" id="ARBA00022553"/>
    </source>
</evidence>